<dbReference type="GeneID" id="303484361"/>
<feature type="region of interest" description="Disordered" evidence="1">
    <location>
        <begin position="1"/>
        <end position="50"/>
    </location>
</feature>
<feature type="domain" description="Anti-sigma factor NepR" evidence="2">
    <location>
        <begin position="50"/>
        <end position="79"/>
    </location>
</feature>
<dbReference type="EMBL" id="CP020083">
    <property type="protein sequence ID" value="ASR50402.1"/>
    <property type="molecule type" value="Genomic_DNA"/>
</dbReference>
<proteinExistence type="predicted"/>
<evidence type="ECO:0000256" key="1">
    <source>
        <dbReference type="SAM" id="MobiDB-lite"/>
    </source>
</evidence>
<name>A0ABM6M3F5_9SPHN</name>
<keyword evidence="4" id="KW-1185">Reference proteome</keyword>
<gene>
    <name evidence="3" type="ORF">B5J99_02095</name>
</gene>
<sequence length="79" mass="8581">MLVHRDNDDQSGDEQPGKGGRPNVVEPRAADGVSDGEDSPPAPEDGKSHVIGDALKSVYQRTLEEDIPDDFLDLLKQLK</sequence>
<protein>
    <recommendedName>
        <fullName evidence="2">Anti-sigma factor NepR domain-containing protein</fullName>
    </recommendedName>
</protein>
<dbReference type="InterPro" id="IPR041649">
    <property type="entry name" value="NepR"/>
</dbReference>
<dbReference type="RefSeq" id="WP_069050670.1">
    <property type="nucleotide sequence ID" value="NZ_CBDIRB010000001.1"/>
</dbReference>
<evidence type="ECO:0000259" key="2">
    <source>
        <dbReference type="Pfam" id="PF18557"/>
    </source>
</evidence>
<accession>A0ABM6M3F5</accession>
<evidence type="ECO:0000313" key="3">
    <source>
        <dbReference type="EMBL" id="ASR50402.1"/>
    </source>
</evidence>
<reference evidence="3 4" key="1">
    <citation type="submission" date="2017-03" db="EMBL/GenBank/DDBJ databases">
        <title>Complete genome sequence of Blastomonas fulva degrading microcsystin LR.</title>
        <authorList>
            <person name="Lee H.-g."/>
            <person name="Jin L."/>
            <person name="oh H.-M."/>
        </authorList>
    </citation>
    <scope>NUCLEOTIDE SEQUENCE [LARGE SCALE GENOMIC DNA]</scope>
    <source>
        <strain evidence="3 4">T2</strain>
    </source>
</reference>
<evidence type="ECO:0000313" key="4">
    <source>
        <dbReference type="Proteomes" id="UP000258016"/>
    </source>
</evidence>
<dbReference type="Proteomes" id="UP000258016">
    <property type="component" value="Chromosome"/>
</dbReference>
<dbReference type="Pfam" id="PF18557">
    <property type="entry name" value="NepR"/>
    <property type="match status" value="1"/>
</dbReference>
<organism evidence="3 4">
    <name type="scientific">Blastomonas fulva</name>
    <dbReference type="NCBI Taxonomy" id="1550728"/>
    <lineage>
        <taxon>Bacteria</taxon>
        <taxon>Pseudomonadati</taxon>
        <taxon>Pseudomonadota</taxon>
        <taxon>Alphaproteobacteria</taxon>
        <taxon>Sphingomonadales</taxon>
        <taxon>Sphingomonadaceae</taxon>
        <taxon>Blastomonas</taxon>
    </lineage>
</organism>